<dbReference type="Pfam" id="PF07524">
    <property type="entry name" value="Bromo_TP"/>
    <property type="match status" value="1"/>
</dbReference>
<dbReference type="InterPro" id="IPR006565">
    <property type="entry name" value="BTP"/>
</dbReference>
<dbReference type="CDD" id="cd08049">
    <property type="entry name" value="TAF8"/>
    <property type="match status" value="1"/>
</dbReference>
<protein>
    <recommendedName>
        <fullName evidence="3">Transcription initiation factor TFIID subunit 8</fullName>
    </recommendedName>
</protein>
<gene>
    <name evidence="10" type="ORF">D915_008768</name>
</gene>
<dbReference type="GO" id="GO:0046982">
    <property type="term" value="F:protein heterodimerization activity"/>
    <property type="evidence" value="ECO:0007669"/>
    <property type="project" value="InterPro"/>
</dbReference>
<evidence type="ECO:0000259" key="8">
    <source>
        <dbReference type="Pfam" id="PF07524"/>
    </source>
</evidence>
<dbReference type="GO" id="GO:0005669">
    <property type="term" value="C:transcription factor TFIID complex"/>
    <property type="evidence" value="ECO:0007669"/>
    <property type="project" value="InterPro"/>
</dbReference>
<accession>A0A4E0QYK4</accession>
<keyword evidence="4" id="KW-0805">Transcription regulation</keyword>
<keyword evidence="11" id="KW-1185">Reference proteome</keyword>
<feature type="domain" description="Bromodomain associated" evidence="8">
    <location>
        <begin position="29"/>
        <end position="85"/>
    </location>
</feature>
<dbReference type="GO" id="GO:0006367">
    <property type="term" value="P:transcription initiation at RNA polymerase II promoter"/>
    <property type="evidence" value="ECO:0007669"/>
    <property type="project" value="TreeGrafter"/>
</dbReference>
<comment type="subcellular location">
    <subcellularLocation>
        <location evidence="1">Nucleus</location>
    </subcellularLocation>
</comment>
<dbReference type="Proteomes" id="UP000230066">
    <property type="component" value="Unassembled WGS sequence"/>
</dbReference>
<evidence type="ECO:0000256" key="4">
    <source>
        <dbReference type="ARBA" id="ARBA00023015"/>
    </source>
</evidence>
<evidence type="ECO:0000256" key="6">
    <source>
        <dbReference type="ARBA" id="ARBA00023242"/>
    </source>
</evidence>
<feature type="compositionally biased region" description="Low complexity" evidence="7">
    <location>
        <begin position="255"/>
        <end position="273"/>
    </location>
</feature>
<evidence type="ECO:0000256" key="2">
    <source>
        <dbReference type="ARBA" id="ARBA00008767"/>
    </source>
</evidence>
<dbReference type="InterPro" id="IPR009072">
    <property type="entry name" value="Histone-fold"/>
</dbReference>
<feature type="region of interest" description="Disordered" evidence="7">
    <location>
        <begin position="255"/>
        <end position="283"/>
    </location>
</feature>
<proteinExistence type="inferred from homology"/>
<dbReference type="GO" id="GO:0003743">
    <property type="term" value="F:translation initiation factor activity"/>
    <property type="evidence" value="ECO:0007669"/>
    <property type="project" value="UniProtKB-KW"/>
</dbReference>
<name>A0A4E0QYK4_FASHE</name>
<sequence length="300" mass="32672">MSNRLLTGGECPQGVLDVIEGAVGYLALSNGFAAIEYAALRILSNMFLTFTEELGVAALTNAESTGRTTIMLSDLIVALVDFGFDLKGLSEPHRRRQYRGFKEPCAVGSTNKRGVSSSAVIGPSGATIIPRPLSLRSDWPSSARGLPGNGPPLSDQNFLPPPAPAHLQLPALPEPHTFLQTLVKRPPVSSDPASLRRRLSEQRRKVQQSFIRFLARIHPVQYLFPGDPESFMLITPRKNNRPYLRALLTQIDTASTETAEGTTTAQTPQKPKPVSFSSTKMTASGSTVNPYLLKPKFLDY</sequence>
<keyword evidence="6" id="KW-0539">Nucleus</keyword>
<evidence type="ECO:0000259" key="9">
    <source>
        <dbReference type="Pfam" id="PF10406"/>
    </source>
</evidence>
<comment type="similarity">
    <text evidence="2">Belongs to the TAF8 family.</text>
</comment>
<evidence type="ECO:0000256" key="7">
    <source>
        <dbReference type="SAM" id="MobiDB-lite"/>
    </source>
</evidence>
<dbReference type="EMBL" id="JXXN02004521">
    <property type="protein sequence ID" value="THD20529.1"/>
    <property type="molecule type" value="Genomic_DNA"/>
</dbReference>
<dbReference type="Pfam" id="PF10406">
    <property type="entry name" value="TAF8_C"/>
    <property type="match status" value="1"/>
</dbReference>
<evidence type="ECO:0000256" key="1">
    <source>
        <dbReference type="ARBA" id="ARBA00004123"/>
    </source>
</evidence>
<keyword evidence="5" id="KW-0804">Transcription</keyword>
<organism evidence="10 11">
    <name type="scientific">Fasciola hepatica</name>
    <name type="common">Liver fluke</name>
    <dbReference type="NCBI Taxonomy" id="6192"/>
    <lineage>
        <taxon>Eukaryota</taxon>
        <taxon>Metazoa</taxon>
        <taxon>Spiralia</taxon>
        <taxon>Lophotrochozoa</taxon>
        <taxon>Platyhelminthes</taxon>
        <taxon>Trematoda</taxon>
        <taxon>Digenea</taxon>
        <taxon>Plagiorchiida</taxon>
        <taxon>Echinostomata</taxon>
        <taxon>Echinostomatoidea</taxon>
        <taxon>Fasciolidae</taxon>
        <taxon>Fasciola</taxon>
    </lineage>
</organism>
<feature type="domain" description="Transcription factor TFIID subunit 8 C-terminal" evidence="9">
    <location>
        <begin position="169"/>
        <end position="213"/>
    </location>
</feature>
<evidence type="ECO:0000256" key="3">
    <source>
        <dbReference type="ARBA" id="ARBA00017307"/>
    </source>
</evidence>
<reference evidence="10" key="1">
    <citation type="submission" date="2019-03" db="EMBL/GenBank/DDBJ databases">
        <title>Improved annotation for the trematode Fasciola hepatica.</title>
        <authorList>
            <person name="Choi Y.-J."/>
            <person name="Martin J."/>
            <person name="Mitreva M."/>
        </authorList>
    </citation>
    <scope>NUCLEOTIDE SEQUENCE [LARGE SCALE GENOMIC DNA]</scope>
</reference>
<evidence type="ECO:0000313" key="11">
    <source>
        <dbReference type="Proteomes" id="UP000230066"/>
    </source>
</evidence>
<dbReference type="AlphaFoldDB" id="A0A4E0QYK4"/>
<dbReference type="InterPro" id="IPR037818">
    <property type="entry name" value="TAF8"/>
</dbReference>
<dbReference type="Gene3D" id="1.10.20.10">
    <property type="entry name" value="Histone, subunit A"/>
    <property type="match status" value="1"/>
</dbReference>
<evidence type="ECO:0000256" key="5">
    <source>
        <dbReference type="ARBA" id="ARBA00023163"/>
    </source>
</evidence>
<evidence type="ECO:0000313" key="10">
    <source>
        <dbReference type="EMBL" id="THD20529.1"/>
    </source>
</evidence>
<dbReference type="PANTHER" id="PTHR46469">
    <property type="entry name" value="TRANSCRIPTION INITIATION FACTOR TFIID SUBUNIT 8"/>
    <property type="match status" value="1"/>
</dbReference>
<dbReference type="PANTHER" id="PTHR46469:SF1">
    <property type="entry name" value="TRANSCRIPTION INITIATION FACTOR TFIID SUBUNIT 8"/>
    <property type="match status" value="1"/>
</dbReference>
<dbReference type="InterPro" id="IPR019473">
    <property type="entry name" value="TFIID_su8_C"/>
</dbReference>
<comment type="caution">
    <text evidence="10">The sequence shown here is derived from an EMBL/GenBank/DDBJ whole genome shotgun (WGS) entry which is preliminary data.</text>
</comment>